<evidence type="ECO:0000256" key="4">
    <source>
        <dbReference type="ARBA" id="ARBA00023157"/>
    </source>
</evidence>
<comment type="similarity">
    <text evidence="2 5">Belongs to the beta-microseminoprotein family.</text>
</comment>
<dbReference type="PANTHER" id="PTHR17085">
    <property type="entry name" value="NUCLEAR RECEPTOR COACTIVATOR 4"/>
    <property type="match status" value="1"/>
</dbReference>
<sequence>MQTLTLSVFNHFSPTPVCRDDNGKIRIRNTKWMTDNCERCTCEPGGIKCCKTSQPSDTPRTLTLQPGFLKLSSCRLCRAVTLTVQGPLGSPIDTLRTGTVSKMNTTQDQSSCASIREPLLRCSDARRDLELAIGGVLRAEQQIKDNLREVKAQIHSCISRHLECLRSREVWLYEQVDLIHQLKEETLQQQAQQLYWLLGQFNCLIHQLERTQSKDLANQVSVCLERLGNLTLKPEDSTVLLFEADTTTLRQTITTFGSLKTIQIPEHLMAHANSASIGSFLEKRGHIPMPEQNGSRQCEQQKSAPSSMAVPLSEWLLGSKPASAFQAPFMPSTNPQDWLSHKQSLENGQTSARACSVFSDVWGTLQGLENWLLKSQQQEVPGKPSSLKRKSHSTTSFSSKVEKVGNPENLDQVDLGLSDWLATPQEPFKLEKPESGSHEASEKFKLLFPVFQEPYSVSDWLAQPDSCTNCQGNQPRGVEIENLGNLKCLNDHLEAKKPLSTPSMITEDWLVQNHQEPYKVEEVCKANEPCTSFAECVCDENCEKEALCRWLLKKEGKDKNGMHVEVKSEPENHRVSLDMWLCPSRKEITEHTKAPKAFGPSRITDSFQVLKNSSLSEWLIRSSCNEGSPKKVPNTEDKAGKQKLKSPMTTSWCSFNTADWVLPGKKVGSLSQSSEDKWLLRKKAQEVFLNSPLQEEHNFSPDRYGLPAVCDLFACMQLKVDKEKWLYRTPLQM</sequence>
<dbReference type="GO" id="GO:0005576">
    <property type="term" value="C:extracellular region"/>
    <property type="evidence" value="ECO:0007669"/>
    <property type="project" value="UniProtKB-SubCell"/>
</dbReference>
<evidence type="ECO:0000256" key="3">
    <source>
        <dbReference type="ARBA" id="ARBA00022525"/>
    </source>
</evidence>
<dbReference type="PANTHER" id="PTHR17085:SF3">
    <property type="entry name" value="NUCLEAR RECEPTOR COACTIVATOR 4"/>
    <property type="match status" value="1"/>
</dbReference>
<keyword evidence="3 5" id="KW-0964">Secreted</keyword>
<evidence type="ECO:0000256" key="6">
    <source>
        <dbReference type="SAM" id="MobiDB-lite"/>
    </source>
</evidence>
<dbReference type="Gene3D" id="2.10.70.10">
    <property type="entry name" value="Complement Module, domain 1"/>
    <property type="match status" value="1"/>
</dbReference>
<feature type="domain" description="Nuclear receptor coactivator 4 N-terminal" evidence="7">
    <location>
        <begin position="140"/>
        <end position="247"/>
    </location>
</feature>
<dbReference type="EMBL" id="KN122033">
    <property type="protein sequence ID" value="KFO33965.1"/>
    <property type="molecule type" value="Genomic_DNA"/>
</dbReference>
<keyword evidence="8" id="KW-0675">Receptor</keyword>
<evidence type="ECO:0000256" key="2">
    <source>
        <dbReference type="ARBA" id="ARBA00010352"/>
    </source>
</evidence>
<evidence type="ECO:0000313" key="9">
    <source>
        <dbReference type="Proteomes" id="UP000028990"/>
    </source>
</evidence>
<organism evidence="8 9">
    <name type="scientific">Fukomys damarensis</name>
    <name type="common">Damaraland mole rat</name>
    <name type="synonym">Cryptomys damarensis</name>
    <dbReference type="NCBI Taxonomy" id="885580"/>
    <lineage>
        <taxon>Eukaryota</taxon>
        <taxon>Metazoa</taxon>
        <taxon>Chordata</taxon>
        <taxon>Craniata</taxon>
        <taxon>Vertebrata</taxon>
        <taxon>Euteleostomi</taxon>
        <taxon>Mammalia</taxon>
        <taxon>Eutheria</taxon>
        <taxon>Euarchontoglires</taxon>
        <taxon>Glires</taxon>
        <taxon>Rodentia</taxon>
        <taxon>Hystricomorpha</taxon>
        <taxon>Bathyergidae</taxon>
        <taxon>Fukomys</taxon>
    </lineage>
</organism>
<evidence type="ECO:0000259" key="7">
    <source>
        <dbReference type="Pfam" id="PF12489"/>
    </source>
</evidence>
<name>A0A091DUJ9_FUKDA</name>
<dbReference type="InterPro" id="IPR022174">
    <property type="entry name" value="NCOA4_N"/>
</dbReference>
<dbReference type="InterPro" id="IPR008735">
    <property type="entry name" value="PSP94"/>
</dbReference>
<evidence type="ECO:0000256" key="5">
    <source>
        <dbReference type="RuleBase" id="RU364124"/>
    </source>
</evidence>
<comment type="subcellular location">
    <subcellularLocation>
        <location evidence="1 5">Secreted</location>
    </subcellularLocation>
</comment>
<protein>
    <recommendedName>
        <fullName evidence="5">Beta-microseminoprotein</fullName>
    </recommendedName>
</protein>
<dbReference type="AlphaFoldDB" id="A0A091DUJ9"/>
<keyword evidence="4" id="KW-1015">Disulfide bond</keyword>
<dbReference type="GO" id="GO:0009725">
    <property type="term" value="P:response to hormone"/>
    <property type="evidence" value="ECO:0007669"/>
    <property type="project" value="TreeGrafter"/>
</dbReference>
<feature type="region of interest" description="Disordered" evidence="6">
    <location>
        <begin position="376"/>
        <end position="409"/>
    </location>
</feature>
<dbReference type="GO" id="GO:0006879">
    <property type="term" value="P:intracellular iron ion homeostasis"/>
    <property type="evidence" value="ECO:0007669"/>
    <property type="project" value="InterPro"/>
</dbReference>
<evidence type="ECO:0000256" key="1">
    <source>
        <dbReference type="ARBA" id="ARBA00004613"/>
    </source>
</evidence>
<dbReference type="eggNOG" id="ENOG502QQ6V">
    <property type="taxonomic scope" value="Eukaryota"/>
</dbReference>
<keyword evidence="9" id="KW-1185">Reference proteome</keyword>
<gene>
    <name evidence="8" type="ORF">H920_04606</name>
</gene>
<evidence type="ECO:0000313" key="8">
    <source>
        <dbReference type="EMBL" id="KFO33965.1"/>
    </source>
</evidence>
<dbReference type="Pfam" id="PF05825">
    <property type="entry name" value="PSP94"/>
    <property type="match status" value="1"/>
</dbReference>
<dbReference type="InterPro" id="IPR039947">
    <property type="entry name" value="NCoA-4"/>
</dbReference>
<dbReference type="GO" id="GO:0003713">
    <property type="term" value="F:transcription coactivator activity"/>
    <property type="evidence" value="ECO:0007669"/>
    <property type="project" value="InterPro"/>
</dbReference>
<dbReference type="Pfam" id="PF12489">
    <property type="entry name" value="ARA70"/>
    <property type="match status" value="2"/>
</dbReference>
<accession>A0A091DUJ9</accession>
<feature type="domain" description="Nuclear receptor coactivator 4 N-terminal" evidence="7">
    <location>
        <begin position="310"/>
        <end position="442"/>
    </location>
</feature>
<reference evidence="8 9" key="1">
    <citation type="submission" date="2013-11" db="EMBL/GenBank/DDBJ databases">
        <title>The Damaraland mole rat (Fukomys damarensis) genome and evolution of African mole rats.</title>
        <authorList>
            <person name="Gladyshev V.N."/>
            <person name="Fang X."/>
        </authorList>
    </citation>
    <scope>NUCLEOTIDE SEQUENCE [LARGE SCALE GENOMIC DNA]</scope>
    <source>
        <tissue evidence="8">Liver</tissue>
    </source>
</reference>
<proteinExistence type="inferred from homology"/>
<dbReference type="STRING" id="885580.ENSFDAP00000011481"/>
<dbReference type="Proteomes" id="UP000028990">
    <property type="component" value="Unassembled WGS sequence"/>
</dbReference>